<dbReference type="PANTHER" id="PTHR43031:SF1">
    <property type="entry name" value="PYRIDINE NUCLEOTIDE-DISULPHIDE OXIDOREDUCTASE"/>
    <property type="match status" value="1"/>
</dbReference>
<dbReference type="PROSITE" id="PS50206">
    <property type="entry name" value="RHODANESE_3"/>
    <property type="match status" value="1"/>
</dbReference>
<proteinExistence type="predicted"/>
<evidence type="ECO:0000259" key="2">
    <source>
        <dbReference type="PROSITE" id="PS50206"/>
    </source>
</evidence>
<dbReference type="PANTHER" id="PTHR43031">
    <property type="entry name" value="FAD-DEPENDENT OXIDOREDUCTASE"/>
    <property type="match status" value="1"/>
</dbReference>
<organism evidence="3 4">
    <name type="scientific">Derxia gummosa DSM 723</name>
    <dbReference type="NCBI Taxonomy" id="1121388"/>
    <lineage>
        <taxon>Bacteria</taxon>
        <taxon>Pseudomonadati</taxon>
        <taxon>Pseudomonadota</taxon>
        <taxon>Betaproteobacteria</taxon>
        <taxon>Burkholderiales</taxon>
        <taxon>Alcaligenaceae</taxon>
        <taxon>Derxia</taxon>
    </lineage>
</organism>
<feature type="chain" id="PRO_5034939314" evidence="1">
    <location>
        <begin position="23"/>
        <end position="164"/>
    </location>
</feature>
<dbReference type="InterPro" id="IPR001763">
    <property type="entry name" value="Rhodanese-like_dom"/>
</dbReference>
<keyword evidence="1" id="KW-0732">Signal</keyword>
<evidence type="ECO:0000313" key="4">
    <source>
        <dbReference type="RefSeq" id="WP_034411455.1"/>
    </source>
</evidence>
<dbReference type="AlphaFoldDB" id="A0A8B6X7Z6"/>
<feature type="signal peptide" evidence="1">
    <location>
        <begin position="1"/>
        <end position="22"/>
    </location>
</feature>
<dbReference type="OrthoDB" id="30052at2"/>
<dbReference type="InterPro" id="IPR036873">
    <property type="entry name" value="Rhodanese-like_dom_sf"/>
</dbReference>
<dbReference type="Gene3D" id="3.40.250.10">
    <property type="entry name" value="Rhodanese-like domain"/>
    <property type="match status" value="1"/>
</dbReference>
<name>A0A8B6X7Z6_9BURK</name>
<reference evidence="4" key="1">
    <citation type="journal article" date="2002" name="EMBO Rep.">
        <title>The rhodanese/Cdc25 phosphatase superfamily. Sequence-structure-function relations.</title>
        <authorList>
            <person name="Bordo D."/>
            <person name="Bork P."/>
        </authorList>
    </citation>
    <scope>NUCLEOTIDE SEQUENCE</scope>
</reference>
<evidence type="ECO:0000313" key="3">
    <source>
        <dbReference type="Proteomes" id="UP000675920"/>
    </source>
</evidence>
<sequence length="164" mass="17235">MKLASSLAAALLFAVSATAVHAQEAAPAAPAATAPAADVWNYKTRRLTRADIDKLVASPKKVIFLDVRRPDEIVSKGSWPVFLNVQVKDIEQQLDYIPRDRQIITVSNHAHRAGAVGDLLAKKGFKVAGAAGSQDYEAEGGTIVRITAPVRQAAAAPAATAAAQ</sequence>
<dbReference type="RefSeq" id="WP_034411455.1">
    <property type="nucleotide sequence ID" value="NZ_AXWS01000013.1"/>
</dbReference>
<reference evidence="4" key="2">
    <citation type="journal article" date="2007" name="IUBMB Life">
        <title>Common themes and variations in the rhodanese superfamily.</title>
        <authorList>
            <person name="Cipollone R."/>
            <person name="Ascenzi P."/>
            <person name="Visca P."/>
        </authorList>
    </citation>
    <scope>NUCLEOTIDE SEQUENCE</scope>
</reference>
<dbReference type="InterPro" id="IPR050229">
    <property type="entry name" value="GlpE_sulfurtransferase"/>
</dbReference>
<reference evidence="4" key="3">
    <citation type="submission" date="2025-08" db="UniProtKB">
        <authorList>
            <consortium name="RefSeq"/>
        </authorList>
    </citation>
    <scope>IDENTIFICATION</scope>
</reference>
<dbReference type="Proteomes" id="UP000675920">
    <property type="component" value="Unplaced"/>
</dbReference>
<keyword evidence="3" id="KW-1185">Reference proteome</keyword>
<dbReference type="SUPFAM" id="SSF52821">
    <property type="entry name" value="Rhodanese/Cell cycle control phosphatase"/>
    <property type="match status" value="1"/>
</dbReference>
<evidence type="ECO:0000256" key="1">
    <source>
        <dbReference type="SAM" id="SignalP"/>
    </source>
</evidence>
<protein>
    <submittedName>
        <fullName evidence="4">Rhodanese-like domain-containing protein</fullName>
    </submittedName>
</protein>
<feature type="domain" description="Rhodanese" evidence="2">
    <location>
        <begin position="58"/>
        <end position="145"/>
    </location>
</feature>
<accession>A0A8B6X7Z6</accession>